<dbReference type="PANTHER" id="PTHR30024:SF47">
    <property type="entry name" value="TAURINE-BINDING PERIPLASMIC PROTEIN"/>
    <property type="match status" value="1"/>
</dbReference>
<dbReference type="EMBL" id="RBNJ01000083">
    <property type="protein sequence ID" value="RUS35454.1"/>
    <property type="molecule type" value="Genomic_DNA"/>
</dbReference>
<sequence length="213" mass="23619">WAISGGQSSRHTNLSTLRNTTVAVSRLGSGSHIMAFVVADQQGWLDPAAATEPFNRFESLQNFKAMRDAVNGEQADFFMWETFMTKPYHDSGELKRLGEITPPWPAFSIAARRDLIARKGEDLRRALAAVDQATALFVAERDGRSVDLVVERLGHDREDVRSWFKTVSYPAKSVGVSRAALEVTLETLRKAGVVEREVVVEELVDTSVARLDA</sequence>
<comment type="caution">
    <text evidence="5">The sequence shown here is derived from an EMBL/GenBank/DDBJ whole genome shotgun (WGS) entry which is preliminary data.</text>
</comment>
<evidence type="ECO:0000256" key="3">
    <source>
        <dbReference type="ARBA" id="ARBA00022729"/>
    </source>
</evidence>
<evidence type="ECO:0000259" key="4">
    <source>
        <dbReference type="Pfam" id="PF22384"/>
    </source>
</evidence>
<comment type="similarity">
    <text evidence="2">Belongs to the bacterial solute-binding protein SsuA/TauA family.</text>
</comment>
<dbReference type="PANTHER" id="PTHR30024">
    <property type="entry name" value="ALIPHATIC SULFONATES-BINDING PROTEIN-RELATED"/>
    <property type="match status" value="1"/>
</dbReference>
<keyword evidence="3" id="KW-0732">Signal</keyword>
<reference evidence="5 6" key="1">
    <citation type="journal article" date="2018" name="New Phytol.">
        <title>Phylogenomics of Endogonaceae and evolution of mycorrhizas within Mucoromycota.</title>
        <authorList>
            <person name="Chang Y."/>
            <person name="Desiro A."/>
            <person name="Na H."/>
            <person name="Sandor L."/>
            <person name="Lipzen A."/>
            <person name="Clum A."/>
            <person name="Barry K."/>
            <person name="Grigoriev I.V."/>
            <person name="Martin F.M."/>
            <person name="Stajich J.E."/>
            <person name="Smith M.E."/>
            <person name="Bonito G."/>
            <person name="Spatafora J.W."/>
        </authorList>
    </citation>
    <scope>NUCLEOTIDE SEQUENCE [LARGE SCALE GENOMIC DNA]</scope>
    <source>
        <strain evidence="5 6">AD002</strain>
    </source>
</reference>
<evidence type="ECO:0000256" key="2">
    <source>
        <dbReference type="ARBA" id="ARBA00010742"/>
    </source>
</evidence>
<protein>
    <recommendedName>
        <fullName evidence="4">Ca3427-like PBP 2 domain-containing protein</fullName>
    </recommendedName>
</protein>
<feature type="non-terminal residue" evidence="5">
    <location>
        <position position="213"/>
    </location>
</feature>
<dbReference type="InterPro" id="IPR054364">
    <property type="entry name" value="Ca3427-like_PBP2"/>
</dbReference>
<proteinExistence type="inferred from homology"/>
<name>A0A433R0A9_9FUNG</name>
<dbReference type="SUPFAM" id="SSF53850">
    <property type="entry name" value="Periplasmic binding protein-like II"/>
    <property type="match status" value="1"/>
</dbReference>
<dbReference type="Proteomes" id="UP000274822">
    <property type="component" value="Unassembled WGS sequence"/>
</dbReference>
<organism evidence="5 6">
    <name type="scientific">Jimgerdemannia flammicorona</name>
    <dbReference type="NCBI Taxonomy" id="994334"/>
    <lineage>
        <taxon>Eukaryota</taxon>
        <taxon>Fungi</taxon>
        <taxon>Fungi incertae sedis</taxon>
        <taxon>Mucoromycota</taxon>
        <taxon>Mucoromycotina</taxon>
        <taxon>Endogonomycetes</taxon>
        <taxon>Endogonales</taxon>
        <taxon>Endogonaceae</taxon>
        <taxon>Jimgerdemannia</taxon>
    </lineage>
</organism>
<evidence type="ECO:0000256" key="1">
    <source>
        <dbReference type="ARBA" id="ARBA00004418"/>
    </source>
</evidence>
<evidence type="ECO:0000313" key="6">
    <source>
        <dbReference type="Proteomes" id="UP000274822"/>
    </source>
</evidence>
<evidence type="ECO:0000313" key="5">
    <source>
        <dbReference type="EMBL" id="RUS35454.1"/>
    </source>
</evidence>
<feature type="domain" description="Ca3427-like PBP 2" evidence="4">
    <location>
        <begin position="1"/>
        <end position="100"/>
    </location>
</feature>
<dbReference type="Gene3D" id="3.40.190.10">
    <property type="entry name" value="Periplasmic binding protein-like II"/>
    <property type="match status" value="1"/>
</dbReference>
<comment type="subcellular location">
    <subcellularLocation>
        <location evidence="1">Periplasm</location>
    </subcellularLocation>
</comment>
<keyword evidence="6" id="KW-1185">Reference proteome</keyword>
<dbReference type="GO" id="GO:0042597">
    <property type="term" value="C:periplasmic space"/>
    <property type="evidence" value="ECO:0007669"/>
    <property type="project" value="UniProtKB-SubCell"/>
</dbReference>
<gene>
    <name evidence="5" type="ORF">BC938DRAFT_483166</name>
</gene>
<dbReference type="AlphaFoldDB" id="A0A433R0A9"/>
<accession>A0A433R0A9</accession>
<feature type="non-terminal residue" evidence="5">
    <location>
        <position position="1"/>
    </location>
</feature>
<dbReference type="Pfam" id="PF22384">
    <property type="entry name" value="PBP2_Ca3427_like"/>
    <property type="match status" value="1"/>
</dbReference>